<protein>
    <submittedName>
        <fullName evidence="4">TolA-binding protein</fullName>
    </submittedName>
</protein>
<evidence type="ECO:0000256" key="1">
    <source>
        <dbReference type="SAM" id="Coils"/>
    </source>
</evidence>
<keyword evidence="1" id="KW-0175">Coiled coil</keyword>
<evidence type="ECO:0000313" key="4">
    <source>
        <dbReference type="EMBL" id="SHG16147.1"/>
    </source>
</evidence>
<dbReference type="EMBL" id="FQVW01000018">
    <property type="protein sequence ID" value="SHG16147.1"/>
    <property type="molecule type" value="Genomic_DNA"/>
</dbReference>
<organism evidence="4 5">
    <name type="scientific">Ornithinibacillus halophilus</name>
    <dbReference type="NCBI Taxonomy" id="930117"/>
    <lineage>
        <taxon>Bacteria</taxon>
        <taxon>Bacillati</taxon>
        <taxon>Bacillota</taxon>
        <taxon>Bacilli</taxon>
        <taxon>Bacillales</taxon>
        <taxon>Bacillaceae</taxon>
        <taxon>Ornithinibacillus</taxon>
    </lineage>
</organism>
<dbReference type="Proteomes" id="UP000183988">
    <property type="component" value="Unassembled WGS sequence"/>
</dbReference>
<feature type="compositionally biased region" description="Acidic residues" evidence="2">
    <location>
        <begin position="222"/>
        <end position="235"/>
    </location>
</feature>
<dbReference type="OrthoDB" id="2868734at2"/>
<dbReference type="STRING" id="930117.SAMN05216225_101811"/>
<dbReference type="AlphaFoldDB" id="A0A1M5HJP0"/>
<evidence type="ECO:0000256" key="2">
    <source>
        <dbReference type="SAM" id="MobiDB-lite"/>
    </source>
</evidence>
<dbReference type="InterPro" id="IPR019734">
    <property type="entry name" value="TPR_rpt"/>
</dbReference>
<dbReference type="SUPFAM" id="SSF48452">
    <property type="entry name" value="TPR-like"/>
    <property type="match status" value="1"/>
</dbReference>
<dbReference type="RefSeq" id="WP_072890173.1">
    <property type="nucleotide sequence ID" value="NZ_FQVW01000018.1"/>
</dbReference>
<gene>
    <name evidence="4" type="ORF">SAMN05216225_101811</name>
</gene>
<feature type="transmembrane region" description="Helical" evidence="3">
    <location>
        <begin position="190"/>
        <end position="209"/>
    </location>
</feature>
<keyword evidence="3" id="KW-0472">Membrane</keyword>
<keyword evidence="3" id="KW-0812">Transmembrane</keyword>
<evidence type="ECO:0000313" key="5">
    <source>
        <dbReference type="Proteomes" id="UP000183988"/>
    </source>
</evidence>
<keyword evidence="5" id="KW-1185">Reference proteome</keyword>
<feature type="region of interest" description="Disordered" evidence="2">
    <location>
        <begin position="213"/>
        <end position="235"/>
    </location>
</feature>
<accession>A0A1M5HJP0</accession>
<evidence type="ECO:0000256" key="3">
    <source>
        <dbReference type="SAM" id="Phobius"/>
    </source>
</evidence>
<proteinExistence type="predicted"/>
<dbReference type="Gene3D" id="1.25.40.10">
    <property type="entry name" value="Tetratricopeptide repeat domain"/>
    <property type="match status" value="2"/>
</dbReference>
<reference evidence="4 5" key="1">
    <citation type="submission" date="2016-11" db="EMBL/GenBank/DDBJ databases">
        <authorList>
            <person name="Jaros S."/>
            <person name="Januszkiewicz K."/>
            <person name="Wedrychowicz H."/>
        </authorList>
    </citation>
    <scope>NUCLEOTIDE SEQUENCE [LARGE SCALE GENOMIC DNA]</scope>
    <source>
        <strain evidence="4 5">IBRC-M 10683</strain>
    </source>
</reference>
<dbReference type="Pfam" id="PF13174">
    <property type="entry name" value="TPR_6"/>
    <property type="match status" value="2"/>
</dbReference>
<name>A0A1M5HJP0_9BACI</name>
<keyword evidence="3" id="KW-1133">Transmembrane helix</keyword>
<feature type="coiled-coil region" evidence="1">
    <location>
        <begin position="243"/>
        <end position="284"/>
    </location>
</feature>
<dbReference type="Pfam" id="PF13432">
    <property type="entry name" value="TPR_16"/>
    <property type="match status" value="1"/>
</dbReference>
<sequence>MNEYQQIYQKTLQFIEQEDYESAKSSLRNILSRYPNHQEGNWMMGLLEAATGNPFVALERWNGLSEEKVPQVIQKRASVREKLETYQQFYRSYNEAIDFIQQEDFSKAKDRLEKVVGRQSEDFPLPVSFYQAYLLVLLYLDEHEMFDEIIANLPVYVSRSKEVKPLLKRRSESVQQVVSIKKNRFGGVKLAAGLVLAVAVGAFGGQFIGEDSQPSVSQVDSNNDEVAEETNDNDPDVATSAYLEEVEQKLAEATAVNDSQSEDLDRLQQEKEELEQSLTFHEKLFEVANIPLDHVINQASIQSYNDGRLAFVNGNYQAAASYFEDSYFLNQENYVADDSLYYLIVSNQMLGDMRNNEELFASFLENYPNSPYYDDVLLKQAEFLVDQGEVQQALPILDELLQSFDGEWTAKRASSMKQALMEEQS</sequence>
<dbReference type="InterPro" id="IPR011990">
    <property type="entry name" value="TPR-like_helical_dom_sf"/>
</dbReference>